<dbReference type="KEGG" id="cthr:CTHT_0023120"/>
<sequence>MKRTREPEEELLPTQQEVVNRSINGPNDRKTVASNNGDTPRAAKITELDLSEYNSRGMSMVCALPPHREHLVFASYDEYETHYREQHTNRCLECQKNFPTAHLLNVHIEEMHDSFAMVKRERGEKTYSCFVEGCEKKCSTPQKRRLHLIDKHMYPKNYFFAVTRDGIDGRWSLLLDKERRPKHGGTGKPRPKIEPSRIKGHEPQKSRTVVTPTTSTNQQGTRPDNDAGGSQQNQDQKQDLPMEEKPDQEMEDLSTAMSALQFVPMSVRFGRGKRPGFAKQ</sequence>
<feature type="region of interest" description="Disordered" evidence="1">
    <location>
        <begin position="178"/>
        <end position="257"/>
    </location>
</feature>
<gene>
    <name evidence="3" type="ORF">CTHT_0023120</name>
</gene>
<dbReference type="PROSITE" id="PS00028">
    <property type="entry name" value="ZINC_FINGER_C2H2_1"/>
    <property type="match status" value="1"/>
</dbReference>
<dbReference type="InterPro" id="IPR039258">
    <property type="entry name" value="ZNF511"/>
</dbReference>
<protein>
    <recommendedName>
        <fullName evidence="2">C2H2-type domain-containing protein</fullName>
    </recommendedName>
</protein>
<evidence type="ECO:0000256" key="1">
    <source>
        <dbReference type="SAM" id="MobiDB-lite"/>
    </source>
</evidence>
<dbReference type="OrthoDB" id="18440at2759"/>
<keyword evidence="4" id="KW-1185">Reference proteome</keyword>
<feature type="compositionally biased region" description="Polar residues" evidence="1">
    <location>
        <begin position="206"/>
        <end position="235"/>
    </location>
</feature>
<dbReference type="PANTHER" id="PTHR21354:SF0">
    <property type="entry name" value="ZINC FINGER PROTEIN 511"/>
    <property type="match status" value="1"/>
</dbReference>
<dbReference type="Proteomes" id="UP000008066">
    <property type="component" value="Unassembled WGS sequence"/>
</dbReference>
<feature type="region of interest" description="Disordered" evidence="1">
    <location>
        <begin position="1"/>
        <end position="39"/>
    </location>
</feature>
<reference evidence="3 4" key="1">
    <citation type="journal article" date="2011" name="Cell">
        <title>Insight into structure and assembly of the nuclear pore complex by utilizing the genome of a eukaryotic thermophile.</title>
        <authorList>
            <person name="Amlacher S."/>
            <person name="Sarges P."/>
            <person name="Flemming D."/>
            <person name="van Noort V."/>
            <person name="Kunze R."/>
            <person name="Devos D.P."/>
            <person name="Arumugam M."/>
            <person name="Bork P."/>
            <person name="Hurt E."/>
        </authorList>
    </citation>
    <scope>NUCLEOTIDE SEQUENCE [LARGE SCALE GENOMIC DNA]</scope>
    <source>
        <strain evidence="4">DSM 1495 / CBS 144.50 / IMI 039719</strain>
    </source>
</reference>
<feature type="domain" description="C2H2-type" evidence="2">
    <location>
        <begin position="91"/>
        <end position="112"/>
    </location>
</feature>
<evidence type="ECO:0000259" key="2">
    <source>
        <dbReference type="PROSITE" id="PS00028"/>
    </source>
</evidence>
<feature type="compositionally biased region" description="Basic and acidic residues" evidence="1">
    <location>
        <begin position="191"/>
        <end position="205"/>
    </location>
</feature>
<dbReference type="OMA" id="CMTPQKR"/>
<dbReference type="HOGENOM" id="CLU_055660_1_0_1"/>
<dbReference type="PANTHER" id="PTHR21354">
    <property type="entry name" value="ZINC FINGER PROTEIN 511"/>
    <property type="match status" value="1"/>
</dbReference>
<proteinExistence type="predicted"/>
<name>G0S4Q1_CHATD</name>
<dbReference type="GeneID" id="18256350"/>
<dbReference type="InterPro" id="IPR013087">
    <property type="entry name" value="Znf_C2H2_type"/>
</dbReference>
<dbReference type="eggNOG" id="KOG4173">
    <property type="taxonomic scope" value="Eukaryota"/>
</dbReference>
<dbReference type="EMBL" id="GL988041">
    <property type="protein sequence ID" value="EGS20480.1"/>
    <property type="molecule type" value="Genomic_DNA"/>
</dbReference>
<evidence type="ECO:0000313" key="4">
    <source>
        <dbReference type="Proteomes" id="UP000008066"/>
    </source>
</evidence>
<dbReference type="SMART" id="SM00355">
    <property type="entry name" value="ZnF_C2H2"/>
    <property type="match status" value="2"/>
</dbReference>
<organism evidence="4">
    <name type="scientific">Chaetomium thermophilum (strain DSM 1495 / CBS 144.50 / IMI 039719)</name>
    <name type="common">Thermochaetoides thermophila</name>
    <dbReference type="NCBI Taxonomy" id="759272"/>
    <lineage>
        <taxon>Eukaryota</taxon>
        <taxon>Fungi</taxon>
        <taxon>Dikarya</taxon>
        <taxon>Ascomycota</taxon>
        <taxon>Pezizomycotina</taxon>
        <taxon>Sordariomycetes</taxon>
        <taxon>Sordariomycetidae</taxon>
        <taxon>Sordariales</taxon>
        <taxon>Chaetomiaceae</taxon>
        <taxon>Thermochaetoides</taxon>
    </lineage>
</organism>
<accession>G0S4Q1</accession>
<evidence type="ECO:0000313" key="3">
    <source>
        <dbReference type="EMBL" id="EGS20480.1"/>
    </source>
</evidence>
<dbReference type="AlphaFoldDB" id="G0S4Q1"/>
<dbReference type="RefSeq" id="XP_006692776.1">
    <property type="nucleotide sequence ID" value="XM_006692713.1"/>
</dbReference>
<feature type="compositionally biased region" description="Basic and acidic residues" evidence="1">
    <location>
        <begin position="236"/>
        <end position="248"/>
    </location>
</feature>